<evidence type="ECO:0000313" key="7">
    <source>
        <dbReference type="Proteomes" id="UP000642144"/>
    </source>
</evidence>
<dbReference type="PANTHER" id="PTHR42792:SF2">
    <property type="entry name" value="FLAGELLIN"/>
    <property type="match status" value="1"/>
</dbReference>
<evidence type="ECO:0000256" key="1">
    <source>
        <dbReference type="ARBA" id="ARBA00005709"/>
    </source>
</evidence>
<comment type="similarity">
    <text evidence="1 3">Belongs to the bacterial flagellin family.</text>
</comment>
<name>A0ABW9VY06_9BURK</name>
<keyword evidence="6" id="KW-0966">Cell projection</keyword>
<proteinExistence type="inferred from homology"/>
<dbReference type="SUPFAM" id="SSF64518">
    <property type="entry name" value="Phase 1 flagellin"/>
    <property type="match status" value="1"/>
</dbReference>
<keyword evidence="3" id="KW-0964">Secreted</keyword>
<dbReference type="PRINTS" id="PR00207">
    <property type="entry name" value="FLAGELLIN"/>
</dbReference>
<dbReference type="InterPro" id="IPR001492">
    <property type="entry name" value="Flagellin"/>
</dbReference>
<reference evidence="6 7" key="1">
    <citation type="submission" date="2019-12" db="EMBL/GenBank/DDBJ databases">
        <title>Novel species isolated from a subtropical stream in China.</title>
        <authorList>
            <person name="Lu H."/>
        </authorList>
    </citation>
    <scope>NUCLEOTIDE SEQUENCE [LARGE SCALE GENOMIC DNA]</scope>
    <source>
        <strain evidence="6 7">CY42W</strain>
    </source>
</reference>
<comment type="caution">
    <text evidence="6">The sequence shown here is derived from an EMBL/GenBank/DDBJ whole genome shotgun (WGS) entry which is preliminary data.</text>
</comment>
<keyword evidence="6" id="KW-0969">Cilium</keyword>
<dbReference type="Gene3D" id="2.30.220.10">
    <property type="entry name" value="f41 fragment of flagellin, C-terminal domain"/>
    <property type="match status" value="1"/>
</dbReference>
<feature type="domain" description="Flagellin C-terminal" evidence="5">
    <location>
        <begin position="397"/>
        <end position="482"/>
    </location>
</feature>
<dbReference type="RefSeq" id="WP_161054556.1">
    <property type="nucleotide sequence ID" value="NZ_WWCT01000005.1"/>
</dbReference>
<comment type="subcellular location">
    <subcellularLocation>
        <location evidence="3">Secreted</location>
    </subcellularLocation>
    <subcellularLocation>
        <location evidence="3">Bacterial flagellum</location>
    </subcellularLocation>
</comment>
<gene>
    <name evidence="6" type="ORF">GTP69_09000</name>
</gene>
<dbReference type="Gene3D" id="2.170.280.10">
    <property type="entry name" value="f41 fragment of flagellin, middle domain"/>
    <property type="match status" value="1"/>
</dbReference>
<dbReference type="Proteomes" id="UP000642144">
    <property type="component" value="Unassembled WGS sequence"/>
</dbReference>
<accession>A0ABW9VY06</accession>
<evidence type="ECO:0000259" key="5">
    <source>
        <dbReference type="Pfam" id="PF00700"/>
    </source>
</evidence>
<dbReference type="Pfam" id="PF00669">
    <property type="entry name" value="Flagellin_N"/>
    <property type="match status" value="1"/>
</dbReference>
<evidence type="ECO:0000313" key="6">
    <source>
        <dbReference type="EMBL" id="MYN26541.1"/>
    </source>
</evidence>
<dbReference type="InterPro" id="IPR046358">
    <property type="entry name" value="Flagellin_C"/>
</dbReference>
<dbReference type="EMBL" id="WWCT01000005">
    <property type="protein sequence ID" value="MYN26541.1"/>
    <property type="molecule type" value="Genomic_DNA"/>
</dbReference>
<dbReference type="InterPro" id="IPR042187">
    <property type="entry name" value="Flagellin_C_sub2"/>
</dbReference>
<evidence type="ECO:0000259" key="4">
    <source>
        <dbReference type="Pfam" id="PF00669"/>
    </source>
</evidence>
<protein>
    <recommendedName>
        <fullName evidence="3">Flagellin</fullName>
    </recommendedName>
</protein>
<feature type="domain" description="Flagellin N-terminal" evidence="4">
    <location>
        <begin position="3"/>
        <end position="140"/>
    </location>
</feature>
<comment type="function">
    <text evidence="3">Flagellin is the subunit protein which polymerizes to form the filaments of bacterial flagella.</text>
</comment>
<dbReference type="Pfam" id="PF00700">
    <property type="entry name" value="Flagellin_C"/>
    <property type="match status" value="1"/>
</dbReference>
<keyword evidence="6" id="KW-0282">Flagellum</keyword>
<dbReference type="InterPro" id="IPR001029">
    <property type="entry name" value="Flagellin_N"/>
</dbReference>
<dbReference type="PANTHER" id="PTHR42792">
    <property type="entry name" value="FLAGELLIN"/>
    <property type="match status" value="1"/>
</dbReference>
<dbReference type="Gene3D" id="6.10.280.190">
    <property type="match status" value="1"/>
</dbReference>
<organism evidence="6 7">
    <name type="scientific">Duganella levis</name>
    <dbReference type="NCBI Taxonomy" id="2692169"/>
    <lineage>
        <taxon>Bacteria</taxon>
        <taxon>Pseudomonadati</taxon>
        <taxon>Pseudomonadota</taxon>
        <taxon>Betaproteobacteria</taxon>
        <taxon>Burkholderiales</taxon>
        <taxon>Oxalobacteraceae</taxon>
        <taxon>Telluria group</taxon>
        <taxon>Duganella</taxon>
    </lineage>
</organism>
<keyword evidence="2 3" id="KW-0975">Bacterial flagellum</keyword>
<dbReference type="Gene3D" id="1.20.1330.10">
    <property type="entry name" value="f41 fragment of flagellin, N-terminal domain"/>
    <property type="match status" value="1"/>
</dbReference>
<evidence type="ECO:0000256" key="3">
    <source>
        <dbReference type="RuleBase" id="RU362073"/>
    </source>
</evidence>
<dbReference type="Gene3D" id="6.10.10.10">
    <property type="entry name" value="Flagellar export chaperone, C-terminal domain"/>
    <property type="match status" value="1"/>
</dbReference>
<evidence type="ECO:0000256" key="2">
    <source>
        <dbReference type="ARBA" id="ARBA00023143"/>
    </source>
</evidence>
<keyword evidence="7" id="KW-1185">Reference proteome</keyword>
<sequence>MQINTNLESLNAQRSYARSSADLAVHVQRLSSGLRVNSASDDAAGQAIGDRMTAQINGLHRATQNINDGISLVQVADGATSQLTENYQRMRELAVQAANDTNNKLDRQSIQQEVDALVAANVDIVDDTRFNDRRLLDGSFSEQLQVGSQSGQTVELRIPQAVLMPGTSRGLVNIAPQQSSAAGTAVLGALQYGDLIINNGVVGASVAGALPGQGADSAYALAAAVNAASIDGISASAVTTVSGAVGGSGTLGSGALTVNGVAVGAISGATAAARAADAAAAISATGVGVSASANGGTLTLTAADGRDIVLSESSAGALASLGLTPGANKGALTISEAARPGNHTMRIGGANPAKAGLVAGTQASVVIGPPELVMQNISTPGEPPMDLSTHSGASDAMDYLDAKLAQVDDVRATLGAVNNRLTAAADNATNTANNLSTARSRIMDTDYAIEATQMTRSDVLSQAGAAIVAQANALPKQVLQLLR</sequence>